<accession>A0ABR9S5T4</accession>
<evidence type="ECO:0000313" key="2">
    <source>
        <dbReference type="Proteomes" id="UP000806285"/>
    </source>
</evidence>
<protein>
    <recommendedName>
        <fullName evidence="3">PIN domain-containing protein</fullName>
    </recommendedName>
</protein>
<dbReference type="Proteomes" id="UP000806285">
    <property type="component" value="Unassembled WGS sequence"/>
</dbReference>
<organism evidence="1 2">
    <name type="scientific">Ramlibacter pallidus</name>
    <dbReference type="NCBI Taxonomy" id="2780087"/>
    <lineage>
        <taxon>Bacteria</taxon>
        <taxon>Pseudomonadati</taxon>
        <taxon>Pseudomonadota</taxon>
        <taxon>Betaproteobacteria</taxon>
        <taxon>Burkholderiales</taxon>
        <taxon>Comamonadaceae</taxon>
        <taxon>Ramlibacter</taxon>
    </lineage>
</organism>
<dbReference type="EMBL" id="JADDIV010000004">
    <property type="protein sequence ID" value="MBE7368876.1"/>
    <property type="molecule type" value="Genomic_DNA"/>
</dbReference>
<reference evidence="1 2" key="1">
    <citation type="submission" date="2020-10" db="EMBL/GenBank/DDBJ databases">
        <title>Ramlibacter sp. HM2 16S ribosomal RNA gene Genome sequencing and assembly.</title>
        <authorList>
            <person name="Kang M."/>
        </authorList>
    </citation>
    <scope>NUCLEOTIDE SEQUENCE [LARGE SCALE GENOMIC DNA]</scope>
    <source>
        <strain evidence="1 2">HM2</strain>
    </source>
</reference>
<dbReference type="RefSeq" id="WP_193677492.1">
    <property type="nucleotide sequence ID" value="NZ_JADDIV010000004.1"/>
</dbReference>
<gene>
    <name evidence="1" type="ORF">IM787_15040</name>
</gene>
<proteinExistence type="predicted"/>
<evidence type="ECO:0008006" key="3">
    <source>
        <dbReference type="Google" id="ProtNLM"/>
    </source>
</evidence>
<keyword evidence="2" id="KW-1185">Reference proteome</keyword>
<comment type="caution">
    <text evidence="1">The sequence shown here is derived from an EMBL/GenBank/DDBJ whole genome shotgun (WGS) entry which is preliminary data.</text>
</comment>
<name>A0ABR9S5T4_9BURK</name>
<sequence length="375" mass="41499">MNPQQVGSSIDRHRASPEVSLDRHTRSRLLELGALLAPRKAIYLDLCFWILLRDAMRAGKPDRGLQMLSMLRGLVKSGVAFCPISDSTFLELFKQTDSASRVATAELIDELSLGVTLVPFHLRVGTEIAHYVHSAKPGTSVYPLRELTWSKLSYVMGFVHSTKMAFDAATNLAIQKAFFDHMWDNVSLVQMCSHLGEAFVHADPLHFRQTSANLNEQNQIHAADLKSFRKTYKGELIGVLDLFAGTLAQILAPMLPAEAGPLPAEGTAKRADVDRHCLSFLVGALDTEGGRKAMRSLHIKCLLHAAVRWNKGQALKPNDLFDFDHAAAAIGYCDAFFTEGPLSAMLARRDLRLKEDFGCFVSSDADECLRYLEAL</sequence>
<evidence type="ECO:0000313" key="1">
    <source>
        <dbReference type="EMBL" id="MBE7368876.1"/>
    </source>
</evidence>